<dbReference type="EMBL" id="CAICTM010000009">
    <property type="protein sequence ID" value="CAB9496782.1"/>
    <property type="molecule type" value="Genomic_DNA"/>
</dbReference>
<dbReference type="AlphaFoldDB" id="A0A9N8H1X8"/>
<dbReference type="Proteomes" id="UP001153069">
    <property type="component" value="Unassembled WGS sequence"/>
</dbReference>
<keyword evidence="1" id="KW-0732">Signal</keyword>
<protein>
    <submittedName>
        <fullName evidence="2">Uncharacterized protein</fullName>
    </submittedName>
</protein>
<proteinExistence type="predicted"/>
<evidence type="ECO:0000313" key="3">
    <source>
        <dbReference type="Proteomes" id="UP001153069"/>
    </source>
</evidence>
<accession>A0A9N8H1X8</accession>
<evidence type="ECO:0000313" key="2">
    <source>
        <dbReference type="EMBL" id="CAB9496782.1"/>
    </source>
</evidence>
<dbReference type="OrthoDB" id="694479at2759"/>
<feature type="signal peptide" evidence="1">
    <location>
        <begin position="1"/>
        <end position="25"/>
    </location>
</feature>
<gene>
    <name evidence="2" type="ORF">SEMRO_9_G007480.1</name>
</gene>
<reference evidence="2" key="1">
    <citation type="submission" date="2020-06" db="EMBL/GenBank/DDBJ databases">
        <authorList>
            <consortium name="Plant Systems Biology data submission"/>
        </authorList>
    </citation>
    <scope>NUCLEOTIDE SEQUENCE</scope>
    <source>
        <strain evidence="2">D6</strain>
    </source>
</reference>
<feature type="chain" id="PRO_5040104947" evidence="1">
    <location>
        <begin position="26"/>
        <end position="371"/>
    </location>
</feature>
<name>A0A9N8H1X8_9STRA</name>
<organism evidence="2 3">
    <name type="scientific">Seminavis robusta</name>
    <dbReference type="NCBI Taxonomy" id="568900"/>
    <lineage>
        <taxon>Eukaryota</taxon>
        <taxon>Sar</taxon>
        <taxon>Stramenopiles</taxon>
        <taxon>Ochrophyta</taxon>
        <taxon>Bacillariophyta</taxon>
        <taxon>Bacillariophyceae</taxon>
        <taxon>Bacillariophycidae</taxon>
        <taxon>Naviculales</taxon>
        <taxon>Naviculaceae</taxon>
        <taxon>Seminavis</taxon>
    </lineage>
</organism>
<comment type="caution">
    <text evidence="2">The sequence shown here is derived from an EMBL/GenBank/DDBJ whole genome shotgun (WGS) entry which is preliminary data.</text>
</comment>
<keyword evidence="3" id="KW-1185">Reference proteome</keyword>
<evidence type="ECO:0000256" key="1">
    <source>
        <dbReference type="SAM" id="SignalP"/>
    </source>
</evidence>
<sequence>MTRSVNSITLAAAFLYAWFPGSVFSEKDFAFDISLDVDDVEVVFGTTSSGSKQLQFALDYDYSGPLPVNEPMVNFGFDIRKSDCFSEPLETPDPVQLATLDDVAFDTSVSGKVSVRLDLNLGVIAQSSLWSQDDEAMGTIAFCGRFNVQYDDVLVNLHEAVVTTEIDLTQGDGFAAFSLQLHRADTSMAEKEAQITVYHGDEAGEAVAAPDSILQGEPLRLCVKTAVGALSNTNVYVQNIEELTWSASTTPATSFSPVLEGTARGMSVLECAQKPGVCCVQFFVGASTFLMFEDTAELTITGSVALALGEDDSRRQLANKRLLEDLSNDDPEFSEFQHHAGVLKRESKSSAGGPSFFFGLEVTLLVMYFFA</sequence>